<reference evidence="2" key="1">
    <citation type="submission" date="2016-10" db="EMBL/GenBank/DDBJ databases">
        <authorList>
            <person name="Varghese N."/>
            <person name="Submissions S."/>
        </authorList>
    </citation>
    <scope>NUCLEOTIDE SEQUENCE [LARGE SCALE GENOMIC DNA]</scope>
    <source>
        <strain evidence="2">DSM 10146</strain>
    </source>
</reference>
<dbReference type="Proteomes" id="UP000198994">
    <property type="component" value="Unassembled WGS sequence"/>
</dbReference>
<sequence length="81" mass="8477">MTPCPPPPVATLGRAPTVTDETAARAVAASKADAIRAVDATMAFPEWSRVAPVSAGGSRGIAEFNELLWITTQDGDLHYPI</sequence>
<evidence type="ECO:0000313" key="1">
    <source>
        <dbReference type="EMBL" id="SDE92352.1"/>
    </source>
</evidence>
<name>A0A1G7GW17_9RHOB</name>
<protein>
    <submittedName>
        <fullName evidence="1">Uncharacterized protein</fullName>
    </submittedName>
</protein>
<keyword evidence="2" id="KW-1185">Reference proteome</keyword>
<evidence type="ECO:0000313" key="2">
    <source>
        <dbReference type="Proteomes" id="UP000198994"/>
    </source>
</evidence>
<accession>A0A1G7GW17</accession>
<organism evidence="1 2">
    <name type="scientific">Salipiger thiooxidans</name>
    <dbReference type="NCBI Taxonomy" id="282683"/>
    <lineage>
        <taxon>Bacteria</taxon>
        <taxon>Pseudomonadati</taxon>
        <taxon>Pseudomonadota</taxon>
        <taxon>Alphaproteobacteria</taxon>
        <taxon>Rhodobacterales</taxon>
        <taxon>Roseobacteraceae</taxon>
        <taxon>Salipiger</taxon>
    </lineage>
</organism>
<dbReference type="EMBL" id="FNAV01000009">
    <property type="protein sequence ID" value="SDE92352.1"/>
    <property type="molecule type" value="Genomic_DNA"/>
</dbReference>
<proteinExistence type="predicted"/>
<dbReference type="AlphaFoldDB" id="A0A1G7GW17"/>
<gene>
    <name evidence="1" type="ORF">SAMN04488105_109247</name>
</gene>
<dbReference type="STRING" id="282683.SAMN04488105_109247"/>